<proteinExistence type="predicted"/>
<feature type="compositionally biased region" description="Low complexity" evidence="1">
    <location>
        <begin position="44"/>
        <end position="62"/>
    </location>
</feature>
<sequence length="829" mass="92243">MLDLRSYRTSPYQQSLVLHRSRFAGSASLAKTLPAGSSENSQFRARQAAPALRSPSSRSLRPFRCAHQQKQRQQKQQSMTRMTMTAVERQDQTDNDQEMTPEDMSLPQKPAILRLCPELLAMIFHYVYITPVVHHPTSVSANLADITTEQPHHPQRHHTNSDDLSITPPSSTPLPLGTTTEIETETRTTMVTTTSDPPFHSAISGAARRKKDKRKSAVYIQNDISSMLALCLTCRSFYPHAIRMLWRQRTLANYDDLTEFYQAIEFSATLQKRFQKQRQLEEQQLLKQNISYAAEEGLFNNEAALRIKSLTLLDMSLESILPLTTSAGGTSTLTTDSVSALSSQFFGSSSNHGEGAALDLSQGINSLAHKTSTDEASGPSGQLKVEASAADSSSSQAVSTSSSYTRGRSSSQSKRRSRQKTTSVYSQMISPRLLHTIANHCYALVDLTICMDKKTSTLPLSPASSSQAQPTIPFSILAGALLSLKRLTLMGLVCDPKQNKTGSELLLFARNILPLERISIRSCQGINVETFMQFAARSHRHLLSMDFQGLDFSSTQELTDMMSAFAYHCRNTNSITLSCLHSLVLDGAMEALARYQMTGLQELHILGYDTFQPPTQQLQGHDAAVAPQQQQQQQQAQQQQQQQQAVENNNQNGIQAPVTQMCLLADANLALSSLARIPLRRLTLYCPGITDFALFQYLLQSPKLVDLVLNEPTTILHHPQFYHFVQQHQPASPQPSSSEEAFDPSEPEPSPQSPAPFTSAGFFGLILSRCHWLKYMFMKLSLETAQEWIAQPRFHESGLDKCLYQYRTATGAPAVVLMWDARFKSIKSS</sequence>
<dbReference type="InterPro" id="IPR052145">
    <property type="entry name" value="Mediator/Homeobox_domain"/>
</dbReference>
<feature type="region of interest" description="Disordered" evidence="1">
    <location>
        <begin position="33"/>
        <end position="104"/>
    </location>
</feature>
<keyword evidence="3" id="KW-1185">Reference proteome</keyword>
<feature type="compositionally biased region" description="Low complexity" evidence="1">
    <location>
        <begin position="727"/>
        <end position="738"/>
    </location>
</feature>
<gene>
    <name evidence="2" type="ORF">BG011_006271</name>
</gene>
<dbReference type="PANTHER" id="PTHR24330">
    <property type="entry name" value="HOMEOBOX PROTEIN BARH-LIKE"/>
    <property type="match status" value="1"/>
</dbReference>
<comment type="caution">
    <text evidence="2">The sequence shown here is derived from an EMBL/GenBank/DDBJ whole genome shotgun (WGS) entry which is preliminary data.</text>
</comment>
<dbReference type="AlphaFoldDB" id="A0A9P6QEU5"/>
<feature type="region of interest" description="Disordered" evidence="1">
    <location>
        <begin position="727"/>
        <end position="754"/>
    </location>
</feature>
<protein>
    <recommendedName>
        <fullName evidence="4">RNI-like protein</fullName>
    </recommendedName>
</protein>
<accession>A0A9P6QEU5</accession>
<dbReference type="EMBL" id="JAAAJA010000045">
    <property type="protein sequence ID" value="KAG0264694.1"/>
    <property type="molecule type" value="Genomic_DNA"/>
</dbReference>
<evidence type="ECO:0000313" key="3">
    <source>
        <dbReference type="Proteomes" id="UP000726737"/>
    </source>
</evidence>
<evidence type="ECO:0000313" key="2">
    <source>
        <dbReference type="EMBL" id="KAG0264694.1"/>
    </source>
</evidence>
<feature type="compositionally biased region" description="Low complexity" evidence="1">
    <location>
        <begin position="387"/>
        <end position="412"/>
    </location>
</feature>
<organism evidence="2 3">
    <name type="scientific">Mortierella polycephala</name>
    <dbReference type="NCBI Taxonomy" id="41804"/>
    <lineage>
        <taxon>Eukaryota</taxon>
        <taxon>Fungi</taxon>
        <taxon>Fungi incertae sedis</taxon>
        <taxon>Mucoromycota</taxon>
        <taxon>Mortierellomycotina</taxon>
        <taxon>Mortierellomycetes</taxon>
        <taxon>Mortierellales</taxon>
        <taxon>Mortierellaceae</taxon>
        <taxon>Mortierella</taxon>
    </lineage>
</organism>
<dbReference type="OrthoDB" id="2407417at2759"/>
<evidence type="ECO:0000256" key="1">
    <source>
        <dbReference type="SAM" id="MobiDB-lite"/>
    </source>
</evidence>
<name>A0A9P6QEU5_9FUNG</name>
<dbReference type="Proteomes" id="UP000726737">
    <property type="component" value="Unassembled WGS sequence"/>
</dbReference>
<evidence type="ECO:0008006" key="4">
    <source>
        <dbReference type="Google" id="ProtNLM"/>
    </source>
</evidence>
<dbReference type="PANTHER" id="PTHR24330:SF19">
    <property type="entry name" value="MEDIATOR OF RNA POLYMERASE II TRANSCRIPTION SUBUNIT 29"/>
    <property type="match status" value="1"/>
</dbReference>
<feature type="compositionally biased region" description="Low complexity" evidence="1">
    <location>
        <begin position="74"/>
        <end position="85"/>
    </location>
</feature>
<feature type="compositionally biased region" description="Low complexity" evidence="1">
    <location>
        <begin position="164"/>
        <end position="178"/>
    </location>
</feature>
<feature type="region of interest" description="Disordered" evidence="1">
    <location>
        <begin position="149"/>
        <end position="178"/>
    </location>
</feature>
<feature type="region of interest" description="Disordered" evidence="1">
    <location>
        <begin position="370"/>
        <end position="424"/>
    </location>
</feature>
<feature type="region of interest" description="Disordered" evidence="1">
    <location>
        <begin position="617"/>
        <end position="646"/>
    </location>
</feature>
<reference evidence="2" key="1">
    <citation type="journal article" date="2020" name="Fungal Divers.">
        <title>Resolving the Mortierellaceae phylogeny through synthesis of multi-gene phylogenetics and phylogenomics.</title>
        <authorList>
            <person name="Vandepol N."/>
            <person name="Liber J."/>
            <person name="Desiro A."/>
            <person name="Na H."/>
            <person name="Kennedy M."/>
            <person name="Barry K."/>
            <person name="Grigoriev I.V."/>
            <person name="Miller A.N."/>
            <person name="O'Donnell K."/>
            <person name="Stajich J.E."/>
            <person name="Bonito G."/>
        </authorList>
    </citation>
    <scope>NUCLEOTIDE SEQUENCE</scope>
    <source>
        <strain evidence="2">KOD948</strain>
    </source>
</reference>
<feature type="compositionally biased region" description="Low complexity" evidence="1">
    <location>
        <begin position="628"/>
        <end position="645"/>
    </location>
</feature>